<dbReference type="CDD" id="cd00090">
    <property type="entry name" value="HTH_ARSR"/>
    <property type="match status" value="1"/>
</dbReference>
<name>Q2SB77_HAHCH</name>
<keyword evidence="1" id="KW-0805">Transcription regulation</keyword>
<dbReference type="KEGG" id="hch:HCH_05431"/>
<dbReference type="AlphaFoldDB" id="Q2SB77"/>
<evidence type="ECO:0000256" key="3">
    <source>
        <dbReference type="ARBA" id="ARBA00023163"/>
    </source>
</evidence>
<keyword evidence="3" id="KW-0804">Transcription</keyword>
<proteinExistence type="predicted"/>
<dbReference type="EMBL" id="CP000155">
    <property type="protein sequence ID" value="ABC32097.1"/>
    <property type="molecule type" value="Genomic_DNA"/>
</dbReference>
<dbReference type="GO" id="GO:0003700">
    <property type="term" value="F:DNA-binding transcription factor activity"/>
    <property type="evidence" value="ECO:0007669"/>
    <property type="project" value="InterPro"/>
</dbReference>
<dbReference type="Pfam" id="PF01022">
    <property type="entry name" value="HTH_5"/>
    <property type="match status" value="1"/>
</dbReference>
<dbReference type="STRING" id="349521.HCH_05431"/>
<dbReference type="PRINTS" id="PR00778">
    <property type="entry name" value="HTHARSR"/>
</dbReference>
<dbReference type="OrthoDB" id="9796124at2"/>
<dbReference type="PROSITE" id="PS50987">
    <property type="entry name" value="HTH_ARSR_2"/>
    <property type="match status" value="1"/>
</dbReference>
<sequence length="102" mass="11591">MLDNEFDPEGFEKALSLIKSMDNRNRLFILCLLCDGERTVTEMAEAAELSLSAMSQHLSVLRQADLVETEKYQQSVTYRLKGNEVKQMIALLKKLYCDSAAK</sequence>
<dbReference type="RefSeq" id="WP_011399161.1">
    <property type="nucleotide sequence ID" value="NC_007645.1"/>
</dbReference>
<feature type="domain" description="HTH arsR-type" evidence="4">
    <location>
        <begin position="6"/>
        <end position="100"/>
    </location>
</feature>
<evidence type="ECO:0000313" key="6">
    <source>
        <dbReference type="Proteomes" id="UP000000238"/>
    </source>
</evidence>
<dbReference type="InterPro" id="IPR051081">
    <property type="entry name" value="HTH_MetalResp_TranReg"/>
</dbReference>
<dbReference type="PANTHER" id="PTHR33154">
    <property type="entry name" value="TRANSCRIPTIONAL REGULATOR, ARSR FAMILY"/>
    <property type="match status" value="1"/>
</dbReference>
<dbReference type="Gene3D" id="1.10.10.10">
    <property type="entry name" value="Winged helix-like DNA-binding domain superfamily/Winged helix DNA-binding domain"/>
    <property type="match status" value="1"/>
</dbReference>
<dbReference type="SUPFAM" id="SSF46785">
    <property type="entry name" value="Winged helix' DNA-binding domain"/>
    <property type="match status" value="1"/>
</dbReference>
<dbReference type="NCBIfam" id="NF033788">
    <property type="entry name" value="HTH_metalloreg"/>
    <property type="match status" value="1"/>
</dbReference>
<gene>
    <name evidence="5" type="ordered locus">HCH_05431</name>
</gene>
<evidence type="ECO:0000256" key="1">
    <source>
        <dbReference type="ARBA" id="ARBA00023015"/>
    </source>
</evidence>
<dbReference type="PANTHER" id="PTHR33154:SF28">
    <property type="entry name" value="HTH-TYPE TRANSCRIPTIONAL REGULATOR YGAV-RELATED"/>
    <property type="match status" value="1"/>
</dbReference>
<dbReference type="SMART" id="SM00418">
    <property type="entry name" value="HTH_ARSR"/>
    <property type="match status" value="1"/>
</dbReference>
<dbReference type="HOGENOM" id="CLU_097806_6_4_6"/>
<keyword evidence="6" id="KW-1185">Reference proteome</keyword>
<reference evidence="5 6" key="1">
    <citation type="journal article" date="2005" name="Nucleic Acids Res.">
        <title>Genomic blueprint of Hahella chejuensis, a marine microbe producing an algicidal agent.</title>
        <authorList>
            <person name="Jeong H."/>
            <person name="Yim J.H."/>
            <person name="Lee C."/>
            <person name="Choi S.-H."/>
            <person name="Park Y.K."/>
            <person name="Yoon S.H."/>
            <person name="Hur C.-G."/>
            <person name="Kang H.-Y."/>
            <person name="Kim D."/>
            <person name="Lee H.H."/>
            <person name="Park K.H."/>
            <person name="Park S.-H."/>
            <person name="Park H.-S."/>
            <person name="Lee H.K."/>
            <person name="Oh T.K."/>
            <person name="Kim J.F."/>
        </authorList>
    </citation>
    <scope>NUCLEOTIDE SEQUENCE [LARGE SCALE GENOMIC DNA]</scope>
    <source>
        <strain evidence="5 6">KCTC 2396</strain>
    </source>
</reference>
<dbReference type="eggNOG" id="COG0640">
    <property type="taxonomic scope" value="Bacteria"/>
</dbReference>
<dbReference type="InterPro" id="IPR001845">
    <property type="entry name" value="HTH_ArsR_DNA-bd_dom"/>
</dbReference>
<dbReference type="Proteomes" id="UP000000238">
    <property type="component" value="Chromosome"/>
</dbReference>
<dbReference type="InterPro" id="IPR011991">
    <property type="entry name" value="ArsR-like_HTH"/>
</dbReference>
<protein>
    <submittedName>
        <fullName evidence="5">Predicted transcriptional regulator</fullName>
    </submittedName>
</protein>
<accession>Q2SB77</accession>
<evidence type="ECO:0000259" key="4">
    <source>
        <dbReference type="PROSITE" id="PS50987"/>
    </source>
</evidence>
<dbReference type="InterPro" id="IPR036388">
    <property type="entry name" value="WH-like_DNA-bd_sf"/>
</dbReference>
<evidence type="ECO:0000313" key="5">
    <source>
        <dbReference type="EMBL" id="ABC32097.1"/>
    </source>
</evidence>
<keyword evidence="2" id="KW-0238">DNA-binding</keyword>
<dbReference type="GO" id="GO:0003677">
    <property type="term" value="F:DNA binding"/>
    <property type="evidence" value="ECO:0007669"/>
    <property type="project" value="UniProtKB-KW"/>
</dbReference>
<evidence type="ECO:0000256" key="2">
    <source>
        <dbReference type="ARBA" id="ARBA00023125"/>
    </source>
</evidence>
<organism evidence="5 6">
    <name type="scientific">Hahella chejuensis (strain KCTC 2396)</name>
    <dbReference type="NCBI Taxonomy" id="349521"/>
    <lineage>
        <taxon>Bacteria</taxon>
        <taxon>Pseudomonadati</taxon>
        <taxon>Pseudomonadota</taxon>
        <taxon>Gammaproteobacteria</taxon>
        <taxon>Oceanospirillales</taxon>
        <taxon>Hahellaceae</taxon>
        <taxon>Hahella</taxon>
    </lineage>
</organism>
<dbReference type="InterPro" id="IPR036390">
    <property type="entry name" value="WH_DNA-bd_sf"/>
</dbReference>